<keyword evidence="1" id="KW-1133">Transmembrane helix</keyword>
<reference evidence="2 3" key="1">
    <citation type="journal article" date="2020" name="Biotechnol. Biofuels">
        <title>New insights from the biogas microbiome by comprehensive genome-resolved metagenomics of nearly 1600 species originating from multiple anaerobic digesters.</title>
        <authorList>
            <person name="Campanaro S."/>
            <person name="Treu L."/>
            <person name="Rodriguez-R L.M."/>
            <person name="Kovalovszki A."/>
            <person name="Ziels R.M."/>
            <person name="Maus I."/>
            <person name="Zhu X."/>
            <person name="Kougias P.G."/>
            <person name="Basile A."/>
            <person name="Luo G."/>
            <person name="Schluter A."/>
            <person name="Konstantinidis K.T."/>
            <person name="Angelidaki I."/>
        </authorList>
    </citation>
    <scope>NUCLEOTIDE SEQUENCE [LARGE SCALE GENOMIC DNA]</scope>
    <source>
        <strain evidence="2">AS23ysBPME_34</strain>
    </source>
</reference>
<dbReference type="Proteomes" id="UP000541058">
    <property type="component" value="Unassembled WGS sequence"/>
</dbReference>
<protein>
    <recommendedName>
        <fullName evidence="4">Glycine zipper family protein</fullName>
    </recommendedName>
</protein>
<organism evidence="2 3">
    <name type="scientific">Globicatella sulfidifaciens</name>
    <dbReference type="NCBI Taxonomy" id="136093"/>
    <lineage>
        <taxon>Bacteria</taxon>
        <taxon>Bacillati</taxon>
        <taxon>Bacillota</taxon>
        <taxon>Bacilli</taxon>
        <taxon>Lactobacillales</taxon>
        <taxon>Aerococcaceae</taxon>
        <taxon>Globicatella</taxon>
    </lineage>
</organism>
<feature type="transmembrane region" description="Helical" evidence="1">
    <location>
        <begin position="20"/>
        <end position="41"/>
    </location>
</feature>
<sequence>MNDKNNINKKQDNNDRNSHVGLGVAFGLLGGTAFSTIGGMFFEFPLIWAFGPGFGMLTGIVIGSIIDLNKNKR</sequence>
<proteinExistence type="predicted"/>
<keyword evidence="1" id="KW-0812">Transmembrane</keyword>
<dbReference type="AlphaFoldDB" id="A0A7X8C3M2"/>
<feature type="transmembrane region" description="Helical" evidence="1">
    <location>
        <begin position="47"/>
        <end position="68"/>
    </location>
</feature>
<evidence type="ECO:0000313" key="3">
    <source>
        <dbReference type="Proteomes" id="UP000541058"/>
    </source>
</evidence>
<gene>
    <name evidence="2" type="ORF">GX355_04905</name>
</gene>
<keyword evidence="1" id="KW-0472">Membrane</keyword>
<dbReference type="EMBL" id="JAAYSM010000150">
    <property type="protein sequence ID" value="NLJ18184.1"/>
    <property type="molecule type" value="Genomic_DNA"/>
</dbReference>
<evidence type="ECO:0000256" key="1">
    <source>
        <dbReference type="SAM" id="Phobius"/>
    </source>
</evidence>
<name>A0A7X8C3M2_9LACT</name>
<evidence type="ECO:0008006" key="4">
    <source>
        <dbReference type="Google" id="ProtNLM"/>
    </source>
</evidence>
<comment type="caution">
    <text evidence="2">The sequence shown here is derived from an EMBL/GenBank/DDBJ whole genome shotgun (WGS) entry which is preliminary data.</text>
</comment>
<evidence type="ECO:0000313" key="2">
    <source>
        <dbReference type="EMBL" id="NLJ18184.1"/>
    </source>
</evidence>
<accession>A0A7X8C3M2</accession>